<organism evidence="1 2">
    <name type="scientific">Pseudorhodoferax aquiterrae</name>
    <dbReference type="NCBI Taxonomy" id="747304"/>
    <lineage>
        <taxon>Bacteria</taxon>
        <taxon>Pseudomonadati</taxon>
        <taxon>Pseudomonadota</taxon>
        <taxon>Betaproteobacteria</taxon>
        <taxon>Burkholderiales</taxon>
        <taxon>Comamonadaceae</taxon>
    </lineage>
</organism>
<dbReference type="Proteomes" id="UP000626210">
    <property type="component" value="Unassembled WGS sequence"/>
</dbReference>
<dbReference type="SUPFAM" id="SSF81301">
    <property type="entry name" value="Nucleotidyltransferase"/>
    <property type="match status" value="1"/>
</dbReference>
<comment type="caution">
    <text evidence="1">The sequence shown here is derived from an EMBL/GenBank/DDBJ whole genome shotgun (WGS) entry which is preliminary data.</text>
</comment>
<dbReference type="RefSeq" id="WP_189687287.1">
    <property type="nucleotide sequence ID" value="NZ_BMYK01000006.1"/>
</dbReference>
<dbReference type="EMBL" id="BMYK01000006">
    <property type="protein sequence ID" value="GHC82170.1"/>
    <property type="molecule type" value="Genomic_DNA"/>
</dbReference>
<dbReference type="Gene3D" id="3.30.460.40">
    <property type="match status" value="1"/>
</dbReference>
<accession>A0ABQ3G2V2</accession>
<reference evidence="2" key="1">
    <citation type="journal article" date="2019" name="Int. J. Syst. Evol. Microbiol.">
        <title>The Global Catalogue of Microorganisms (GCM) 10K type strain sequencing project: providing services to taxonomists for standard genome sequencing and annotation.</title>
        <authorList>
            <consortium name="The Broad Institute Genomics Platform"/>
            <consortium name="The Broad Institute Genome Sequencing Center for Infectious Disease"/>
            <person name="Wu L."/>
            <person name="Ma J."/>
        </authorList>
    </citation>
    <scope>NUCLEOTIDE SEQUENCE [LARGE SCALE GENOMIC DNA]</scope>
    <source>
        <strain evidence="2">KCTC 23314</strain>
    </source>
</reference>
<gene>
    <name evidence="1" type="ORF">GCM10007320_25110</name>
</gene>
<protein>
    <recommendedName>
        <fullName evidence="3">Nucleotidyltransferase</fullName>
    </recommendedName>
</protein>
<name>A0ABQ3G2V2_9BURK</name>
<evidence type="ECO:0000313" key="2">
    <source>
        <dbReference type="Proteomes" id="UP000626210"/>
    </source>
</evidence>
<proteinExistence type="predicted"/>
<keyword evidence="2" id="KW-1185">Reference proteome</keyword>
<evidence type="ECO:0008006" key="3">
    <source>
        <dbReference type="Google" id="ProtNLM"/>
    </source>
</evidence>
<dbReference type="InterPro" id="IPR043519">
    <property type="entry name" value="NT_sf"/>
</dbReference>
<evidence type="ECO:0000313" key="1">
    <source>
        <dbReference type="EMBL" id="GHC82170.1"/>
    </source>
</evidence>
<sequence length="151" mass="17049">MDADGLLDLLRRLQAEGVQYILVGGQAVRLNGFVRATEDIDLLLPSSIDNGHRVIRALSFLPSSQELDPQWFEVPPDEPENIRVADTLLIDLLFAANGQTYESLQPHVRTVTVDGVDIRTLDIEGLLKTKTDYRDKDRIDRDVLQRLKSQL</sequence>